<gene>
    <name evidence="2" type="ORF">L21TH_0196</name>
</gene>
<dbReference type="OrthoDB" id="1727295at2"/>
<dbReference type="EMBL" id="ARZA01000033">
    <property type="protein sequence ID" value="EOD01731.1"/>
    <property type="molecule type" value="Genomic_DNA"/>
</dbReference>
<evidence type="ECO:0000313" key="3">
    <source>
        <dbReference type="Proteomes" id="UP000013378"/>
    </source>
</evidence>
<dbReference type="eggNOG" id="COG5547">
    <property type="taxonomic scope" value="Bacteria"/>
</dbReference>
<keyword evidence="1" id="KW-0472">Membrane</keyword>
<dbReference type="Proteomes" id="UP000013378">
    <property type="component" value="Unassembled WGS sequence"/>
</dbReference>
<dbReference type="RefSeq" id="WP_006306752.1">
    <property type="nucleotide sequence ID" value="NZ_ARZA01000033.1"/>
</dbReference>
<sequence length="75" mass="8549">MLKERLLDIFEKHQGKILGSLFGLIVAIVFLTVGFFKTIFILILVAIGYYFGKKIDNRENIGELLDRILPPGKLK</sequence>
<name>R1CSU8_9FIRM</name>
<keyword evidence="3" id="KW-1185">Reference proteome</keyword>
<dbReference type="Pfam" id="PF10031">
    <property type="entry name" value="DUF2273"/>
    <property type="match status" value="1"/>
</dbReference>
<feature type="transmembrane region" description="Helical" evidence="1">
    <location>
        <begin position="21"/>
        <end position="51"/>
    </location>
</feature>
<evidence type="ECO:0008006" key="4">
    <source>
        <dbReference type="Google" id="ProtNLM"/>
    </source>
</evidence>
<dbReference type="InterPro" id="IPR018730">
    <property type="entry name" value="DUF2273"/>
</dbReference>
<organism evidence="2 3">
    <name type="scientific">Caldisalinibacter kiritimatiensis</name>
    <dbReference type="NCBI Taxonomy" id="1304284"/>
    <lineage>
        <taxon>Bacteria</taxon>
        <taxon>Bacillati</taxon>
        <taxon>Bacillota</taxon>
        <taxon>Tissierellia</taxon>
        <taxon>Tissierellales</taxon>
        <taxon>Thermohalobacteraceae</taxon>
        <taxon>Caldisalinibacter</taxon>
    </lineage>
</organism>
<accession>R1CSU8</accession>
<comment type="caution">
    <text evidence="2">The sequence shown here is derived from an EMBL/GenBank/DDBJ whole genome shotgun (WGS) entry which is preliminary data.</text>
</comment>
<reference evidence="2 3" key="1">
    <citation type="journal article" date="2015" name="Geomicrobiol. J.">
        <title>Caldisalinibacter kiritimatiensis gen. nov., sp. nov., a moderately thermohalophilic thiosulfate-reducing bacterium from a hypersaline microbial mat.</title>
        <authorList>
            <person name="Ben Hania W."/>
            <person name="Joseph M."/>
            <person name="Fiebig A."/>
            <person name="Bunk B."/>
            <person name="Klenk H.-P."/>
            <person name="Fardeau M.-L."/>
            <person name="Spring S."/>
        </authorList>
    </citation>
    <scope>NUCLEOTIDE SEQUENCE [LARGE SCALE GENOMIC DNA]</scope>
    <source>
        <strain evidence="2 3">L21-TH-D2</strain>
    </source>
</reference>
<protein>
    <recommendedName>
        <fullName evidence="4">Small integral membrane protein</fullName>
    </recommendedName>
</protein>
<dbReference type="AlphaFoldDB" id="R1CSU8"/>
<evidence type="ECO:0000256" key="1">
    <source>
        <dbReference type="SAM" id="Phobius"/>
    </source>
</evidence>
<dbReference type="STRING" id="1304284.L21TH_0196"/>
<keyword evidence="1" id="KW-0812">Transmembrane</keyword>
<keyword evidence="1" id="KW-1133">Transmembrane helix</keyword>
<proteinExistence type="predicted"/>
<evidence type="ECO:0000313" key="2">
    <source>
        <dbReference type="EMBL" id="EOD01731.1"/>
    </source>
</evidence>